<proteinExistence type="predicted"/>
<dbReference type="EMBL" id="BTRK01000002">
    <property type="protein sequence ID" value="GMR36811.1"/>
    <property type="molecule type" value="Genomic_DNA"/>
</dbReference>
<reference evidence="3" key="1">
    <citation type="submission" date="2022-10" db="EMBL/GenBank/DDBJ databases">
        <title>Genome assembly of Pristionchus species.</title>
        <authorList>
            <person name="Yoshida K."/>
            <person name="Sommer R.J."/>
        </authorList>
    </citation>
    <scope>NUCLEOTIDE SEQUENCE [LARGE SCALE GENOMIC DNA]</scope>
    <source>
        <strain evidence="3">RS5460</strain>
    </source>
</reference>
<evidence type="ECO:0000256" key="1">
    <source>
        <dbReference type="SAM" id="MobiDB-lite"/>
    </source>
</evidence>
<protein>
    <submittedName>
        <fullName evidence="2">Uncharacterized protein</fullName>
    </submittedName>
</protein>
<dbReference type="AlphaFoldDB" id="A0AAN4Z9Z1"/>
<comment type="caution">
    <text evidence="2">The sequence shown here is derived from an EMBL/GenBank/DDBJ whole genome shotgun (WGS) entry which is preliminary data.</text>
</comment>
<evidence type="ECO:0000313" key="3">
    <source>
        <dbReference type="Proteomes" id="UP001328107"/>
    </source>
</evidence>
<accession>A0AAN4Z9Z1</accession>
<keyword evidence="3" id="KW-1185">Reference proteome</keyword>
<feature type="region of interest" description="Disordered" evidence="1">
    <location>
        <begin position="122"/>
        <end position="146"/>
    </location>
</feature>
<organism evidence="2 3">
    <name type="scientific">Pristionchus mayeri</name>
    <dbReference type="NCBI Taxonomy" id="1317129"/>
    <lineage>
        <taxon>Eukaryota</taxon>
        <taxon>Metazoa</taxon>
        <taxon>Ecdysozoa</taxon>
        <taxon>Nematoda</taxon>
        <taxon>Chromadorea</taxon>
        <taxon>Rhabditida</taxon>
        <taxon>Rhabditina</taxon>
        <taxon>Diplogasteromorpha</taxon>
        <taxon>Diplogasteroidea</taxon>
        <taxon>Neodiplogasteridae</taxon>
        <taxon>Pristionchus</taxon>
    </lineage>
</organism>
<gene>
    <name evidence="2" type="ORF">PMAYCL1PPCAC_07006</name>
</gene>
<evidence type="ECO:0000313" key="2">
    <source>
        <dbReference type="EMBL" id="GMR36811.1"/>
    </source>
</evidence>
<feature type="non-terminal residue" evidence="2">
    <location>
        <position position="146"/>
    </location>
</feature>
<name>A0AAN4Z9Z1_9BILA</name>
<dbReference type="Proteomes" id="UP001328107">
    <property type="component" value="Unassembled WGS sequence"/>
</dbReference>
<sequence>MIASIDIALRSQPKGSSPQLVAIALMHRLHILCVQLFLTILQVIGERSEEDEATVSSSSTVSSPPSIDESRKIRRLAEIEAKVLITISFTPNHLPFPLVDTFLLIRMLRHVTSPLVRVRPLEPRRSRRGHPASRPPSPQLFAIDEE</sequence>